<dbReference type="Gene3D" id="3.30.479.20">
    <property type="entry name" value="Elongation factor Ts, dimerisation domain"/>
    <property type="match status" value="2"/>
</dbReference>
<reference evidence="10 11" key="1">
    <citation type="submission" date="2014-12" db="EMBL/GenBank/DDBJ databases">
        <title>Draft genome sequences of 29 type strains of Enterococci.</title>
        <authorList>
            <person name="Zhong Z."/>
            <person name="Sun Z."/>
            <person name="Liu W."/>
            <person name="Zhang W."/>
            <person name="Zhang H."/>
        </authorList>
    </citation>
    <scope>NUCLEOTIDE SEQUENCE [LARGE SCALE GENOMIC DNA]</scope>
    <source>
        <strain evidence="10 11">DSM 22802</strain>
    </source>
</reference>
<dbReference type="CDD" id="cd14275">
    <property type="entry name" value="UBA_EF-Ts"/>
    <property type="match status" value="1"/>
</dbReference>
<proteinExistence type="inferred from homology"/>
<dbReference type="PROSITE" id="PS01126">
    <property type="entry name" value="EF_TS_1"/>
    <property type="match status" value="1"/>
</dbReference>
<comment type="subcellular location">
    <subcellularLocation>
        <location evidence="6 8">Cytoplasm</location>
    </subcellularLocation>
</comment>
<feature type="domain" description="Translation elongation factor EFTs/EF1B dimerisation" evidence="9">
    <location>
        <begin position="71"/>
        <end position="275"/>
    </location>
</feature>
<dbReference type="GO" id="GO:0003746">
    <property type="term" value="F:translation elongation factor activity"/>
    <property type="evidence" value="ECO:0007669"/>
    <property type="project" value="UniProtKB-UniRule"/>
</dbReference>
<dbReference type="Gene3D" id="1.10.8.10">
    <property type="entry name" value="DNA helicase RuvA subunit, C-terminal domain"/>
    <property type="match status" value="1"/>
</dbReference>
<accession>A0A1L8SZU4</accession>
<evidence type="ECO:0000256" key="1">
    <source>
        <dbReference type="ARBA" id="ARBA00005532"/>
    </source>
</evidence>
<dbReference type="Gene3D" id="1.10.286.20">
    <property type="match status" value="1"/>
</dbReference>
<evidence type="ECO:0000256" key="5">
    <source>
        <dbReference type="ARBA" id="ARBA00025453"/>
    </source>
</evidence>
<dbReference type="RefSeq" id="WP_071861008.1">
    <property type="nucleotide sequence ID" value="NZ_CAURXW010000030.1"/>
</dbReference>
<dbReference type="SUPFAM" id="SSF54713">
    <property type="entry name" value="Elongation factor Ts (EF-Ts), dimerisation domain"/>
    <property type="match status" value="2"/>
</dbReference>
<dbReference type="HAMAP" id="MF_00050">
    <property type="entry name" value="EF_Ts"/>
    <property type="match status" value="1"/>
</dbReference>
<keyword evidence="11" id="KW-1185">Reference proteome</keyword>
<comment type="function">
    <text evidence="5 6 7">Associates with the EF-Tu.GDP complex and induces the exchange of GDP to GTP. It remains bound to the aminoacyl-tRNA.EF-Tu.GTP complex up to the GTP hydrolysis stage on the ribosome.</text>
</comment>
<dbReference type="NCBIfam" id="TIGR00116">
    <property type="entry name" value="tsf"/>
    <property type="match status" value="1"/>
</dbReference>
<dbReference type="SUPFAM" id="SSF46934">
    <property type="entry name" value="UBA-like"/>
    <property type="match status" value="1"/>
</dbReference>
<dbReference type="Pfam" id="PF00889">
    <property type="entry name" value="EF_TS"/>
    <property type="match status" value="1"/>
</dbReference>
<evidence type="ECO:0000256" key="8">
    <source>
        <dbReference type="RuleBase" id="RU000643"/>
    </source>
</evidence>
<evidence type="ECO:0000256" key="2">
    <source>
        <dbReference type="ARBA" id="ARBA00016956"/>
    </source>
</evidence>
<dbReference type="FunFam" id="1.10.286.20:FF:000001">
    <property type="entry name" value="Elongation factor Ts"/>
    <property type="match status" value="1"/>
</dbReference>
<dbReference type="OrthoDB" id="9808348at2"/>
<dbReference type="FunFam" id="1.10.8.10:FF:000001">
    <property type="entry name" value="Elongation factor Ts"/>
    <property type="match status" value="1"/>
</dbReference>
<gene>
    <name evidence="6" type="primary">tsf</name>
    <name evidence="10" type="ORF">RV00_GL000483</name>
</gene>
<dbReference type="InterPro" id="IPR018101">
    <property type="entry name" value="Transl_elong_Ts_CS"/>
</dbReference>
<feature type="region of interest" description="Involved in Mg(2+) ion dislocation from EF-Tu" evidence="6">
    <location>
        <begin position="80"/>
        <end position="83"/>
    </location>
</feature>
<dbReference type="InterPro" id="IPR036402">
    <property type="entry name" value="EF-Ts_dimer_sf"/>
</dbReference>
<dbReference type="STRING" id="319970.RV00_GL000483"/>
<comment type="similarity">
    <text evidence="1 6 7">Belongs to the EF-Ts family.</text>
</comment>
<evidence type="ECO:0000256" key="3">
    <source>
        <dbReference type="ARBA" id="ARBA00022768"/>
    </source>
</evidence>
<dbReference type="PROSITE" id="PS01127">
    <property type="entry name" value="EF_TS_2"/>
    <property type="match status" value="1"/>
</dbReference>
<keyword evidence="3 6" id="KW-0251">Elongation factor</keyword>
<comment type="caution">
    <text evidence="10">The sequence shown here is derived from an EMBL/GenBank/DDBJ whole genome shotgun (WGS) entry which is preliminary data.</text>
</comment>
<dbReference type="GO" id="GO:0005737">
    <property type="term" value="C:cytoplasm"/>
    <property type="evidence" value="ECO:0007669"/>
    <property type="project" value="UniProtKB-SubCell"/>
</dbReference>
<keyword evidence="4 6" id="KW-0648">Protein biosynthesis</keyword>
<sequence length="294" mass="32223">MADVTAKLVKELRDMTGVGMMDAKRALVEVEGDIEKAVDLLREKGMAKAAKKNDRIAAEGLASVAVKGNTAAIVEVNSETDFVSKNEMFQDLVKEIAELVAEHKPADMDAAMKLTNAKGETLEAALIEATQVIGERINFRRFEVVEKDDNAAFGGYLHMGGRIAVLALLNGTTDESVAKDVAMHVAAINPRYVNESQIPESELEHEKNVLTEQALNEGKPANIVEKMVIGRLNKFKAEIALVDQPFVKDPDMTVEKYVSSKGATVVSFVRFEVGEGIEKREDNFVEEVMSQIKK</sequence>
<evidence type="ECO:0000313" key="10">
    <source>
        <dbReference type="EMBL" id="OJG37526.1"/>
    </source>
</evidence>
<dbReference type="EMBL" id="JXKM01000001">
    <property type="protein sequence ID" value="OJG37526.1"/>
    <property type="molecule type" value="Genomic_DNA"/>
</dbReference>
<dbReference type="InterPro" id="IPR009060">
    <property type="entry name" value="UBA-like_sf"/>
</dbReference>
<name>A0A1L8SZU4_9ENTE</name>
<keyword evidence="6" id="KW-0963">Cytoplasm</keyword>
<dbReference type="Proteomes" id="UP000183700">
    <property type="component" value="Unassembled WGS sequence"/>
</dbReference>
<protein>
    <recommendedName>
        <fullName evidence="2 6">Elongation factor Ts</fullName>
        <shortName evidence="6">EF-Ts</shortName>
    </recommendedName>
</protein>
<evidence type="ECO:0000313" key="11">
    <source>
        <dbReference type="Proteomes" id="UP000183700"/>
    </source>
</evidence>
<dbReference type="InterPro" id="IPR001816">
    <property type="entry name" value="Transl_elong_EFTs/EF1B"/>
</dbReference>
<dbReference type="AlphaFoldDB" id="A0A1L8SZU4"/>
<evidence type="ECO:0000259" key="9">
    <source>
        <dbReference type="Pfam" id="PF00889"/>
    </source>
</evidence>
<evidence type="ECO:0000256" key="7">
    <source>
        <dbReference type="RuleBase" id="RU000642"/>
    </source>
</evidence>
<evidence type="ECO:0000256" key="6">
    <source>
        <dbReference type="HAMAP-Rule" id="MF_00050"/>
    </source>
</evidence>
<dbReference type="PANTHER" id="PTHR11741:SF0">
    <property type="entry name" value="ELONGATION FACTOR TS, MITOCHONDRIAL"/>
    <property type="match status" value="1"/>
</dbReference>
<evidence type="ECO:0000256" key="4">
    <source>
        <dbReference type="ARBA" id="ARBA00022917"/>
    </source>
</evidence>
<dbReference type="PANTHER" id="PTHR11741">
    <property type="entry name" value="ELONGATION FACTOR TS"/>
    <property type="match status" value="1"/>
</dbReference>
<organism evidence="10 11">
    <name type="scientific">Enterococcus devriesei</name>
    <dbReference type="NCBI Taxonomy" id="319970"/>
    <lineage>
        <taxon>Bacteria</taxon>
        <taxon>Bacillati</taxon>
        <taxon>Bacillota</taxon>
        <taxon>Bacilli</taxon>
        <taxon>Lactobacillales</taxon>
        <taxon>Enterococcaceae</taxon>
        <taxon>Enterococcus</taxon>
    </lineage>
</organism>
<dbReference type="InterPro" id="IPR014039">
    <property type="entry name" value="Transl_elong_EFTs/EF1B_dimer"/>
</dbReference>